<evidence type="ECO:0000259" key="2">
    <source>
        <dbReference type="Pfam" id="PF13751"/>
    </source>
</evidence>
<keyword evidence="6" id="KW-1185">Reference proteome</keyword>
<dbReference type="EMBL" id="AP022557">
    <property type="protein sequence ID" value="BBW95862.1"/>
    <property type="molecule type" value="Genomic_DNA"/>
</dbReference>
<dbReference type="InterPro" id="IPR025668">
    <property type="entry name" value="Tnp_DDE_dom"/>
</dbReference>
<evidence type="ECO:0000313" key="4">
    <source>
        <dbReference type="EMBL" id="BBW95862.1"/>
    </source>
</evidence>
<protein>
    <submittedName>
        <fullName evidence="3">Transposase</fullName>
    </submittedName>
</protein>
<sequence>MYIYYNRDQLILPMDLEIFIPEHHLCRIVDLAVEKMDPALLVSLYPGGGRPAYHPKMMLKVILYAYANRIYSSRQIAKQLKENIYFMWLSGHQTPDFRTINRFRSERMKDVIYETFFSIVDLLRQEGLVKLEDYFLDGTKIEANANKYTFVWRKSTEKYDQKLEEKFRQIVASIEQVAKEDEEAEQEGDFQEKLEASPITSEKIEAVIEQVEERLKKEPKNRTLKKAKRQLEQDLLPRKKKYEEYKEVLGERNSFSKTDPDATFMRMKDDHMKNGQLKPGYNVQIGTENQFITGFSVHQRAGDAGCFIPHLEQLAAYGRPMPKRAIADSAYGSEENYTYCEKKKIVALIKYNTLDREQTKAWAKETGRIENMTYDEELDEWICAKGERLVFVYERKETTDNGYVTVKRTYRCTACAGCPFQTACAKGKDTKTIRVSLKNQQQRQEIRERLSTEEGAATYRRRQIENEPVFGQIKHNQQFQRFLLRGLPKITVEWGLICAAHNLRKWAATVHPIKRKRENIRG</sequence>
<evidence type="ECO:0000259" key="1">
    <source>
        <dbReference type="Pfam" id="PF05598"/>
    </source>
</evidence>
<organism evidence="3 6">
    <name type="scientific">Geobacillus subterraneus</name>
    <dbReference type="NCBI Taxonomy" id="129338"/>
    <lineage>
        <taxon>Bacteria</taxon>
        <taxon>Bacillati</taxon>
        <taxon>Bacillota</taxon>
        <taxon>Bacilli</taxon>
        <taxon>Bacillales</taxon>
        <taxon>Anoxybacillaceae</taxon>
        <taxon>Geobacillus</taxon>
    </lineage>
</organism>
<proteinExistence type="predicted"/>
<feature type="domain" description="Transposase DDE" evidence="2">
    <location>
        <begin position="382"/>
        <end position="505"/>
    </location>
</feature>
<name>A0A679FHV0_9BACL</name>
<evidence type="ECO:0000313" key="6">
    <source>
        <dbReference type="Proteomes" id="UP000501421"/>
    </source>
</evidence>
<dbReference type="AlphaFoldDB" id="A0A679FHV0"/>
<dbReference type="Pfam" id="PF05598">
    <property type="entry name" value="DUF772"/>
    <property type="match status" value="1"/>
</dbReference>
<feature type="domain" description="Transposase InsH N-terminal" evidence="1">
    <location>
        <begin position="15"/>
        <end position="105"/>
    </location>
</feature>
<evidence type="ECO:0000313" key="5">
    <source>
        <dbReference type="EMBL" id="BBW98751.1"/>
    </source>
</evidence>
<dbReference type="NCBIfam" id="NF033551">
    <property type="entry name" value="transpos_IS1182"/>
    <property type="match status" value="1"/>
</dbReference>
<dbReference type="EMBL" id="AP022557">
    <property type="protein sequence ID" value="BBW98751.1"/>
    <property type="molecule type" value="Genomic_DNA"/>
</dbReference>
<dbReference type="EMBL" id="AP022557">
    <property type="protein sequence ID" value="BBW95170.1"/>
    <property type="molecule type" value="Genomic_DNA"/>
</dbReference>
<dbReference type="Pfam" id="PF13751">
    <property type="entry name" value="DDE_Tnp_1_6"/>
    <property type="match status" value="1"/>
</dbReference>
<gene>
    <name evidence="3" type="ORF">GsuE55_00030</name>
    <name evidence="4" type="ORF">GsuE55_06950</name>
    <name evidence="5" type="ORF">GsuE55_35840</name>
</gene>
<dbReference type="PANTHER" id="PTHR33408">
    <property type="entry name" value="TRANSPOSASE"/>
    <property type="match status" value="1"/>
</dbReference>
<reference evidence="3" key="1">
    <citation type="journal article" date="2020" name="Microbiol. Resour. Announc.">
        <title>Complete Genome Sequence of Geobacillus sp. Strain E55-1, Isolated from Mine Geyser in Japan.</title>
        <authorList>
            <person name="Miyazaki K."/>
            <person name="Hase E."/>
            <person name="Tokito N."/>
        </authorList>
    </citation>
    <scope>NUCLEOTIDE SEQUENCE [LARGE SCALE GENOMIC DNA]</scope>
    <source>
        <strain evidence="3">E55-1</strain>
    </source>
</reference>
<accession>A0A679FHV0</accession>
<dbReference type="Proteomes" id="UP000501421">
    <property type="component" value="Chromosome"/>
</dbReference>
<dbReference type="PANTHER" id="PTHR33408:SF2">
    <property type="entry name" value="TRANSPOSASE DDE DOMAIN-CONTAINING PROTEIN"/>
    <property type="match status" value="1"/>
</dbReference>
<evidence type="ECO:0000313" key="3">
    <source>
        <dbReference type="EMBL" id="BBW95170.1"/>
    </source>
</evidence>
<dbReference type="InterPro" id="IPR047629">
    <property type="entry name" value="IS1182_transpos"/>
</dbReference>
<dbReference type="RefSeq" id="WP_033018017.1">
    <property type="nucleotide sequence ID" value="NZ_AP022557.1"/>
</dbReference>
<dbReference type="InterPro" id="IPR008490">
    <property type="entry name" value="Transposase_InsH_N"/>
</dbReference>